<sequence>MLPEGIPYIFSRLHHILFPPLSVYALLSVVDTQFPTYVNVLLYVSSLGVYIALRKIRVSIKEAREMRQLNAQRPPMWLGKYPGNVDIIGNMLEENRTGYVGDLMTNATKTLGKSFGISVLGDLQATHSFDLQMFTTDPNIVKTILATDFPGYEKGDQFKFNVKSVLGDGVFNSDGELWKFHRSMTRPFFSRERISDFELFGRHADDAISKLASRLSEGEAVDFQDLVSRFTLDSATEFLFGSNVHSLANGLPYPYTSPKSSSNSLSADTDLFANSFNNALLTIATRGRIGPIWPLGEIFKDKTAEDMKVITAFIKPIVRQAISQKQENAKLGRDLGGNGKEEVAEGETMLSHLVKSTEDEKILVDEILNMLIAGRDTTAALLTFVVYCLARHPHVLHKLREEILTQLGANRSPTYADIREMKYLRAVINETLRLFPSVPFDLRCTTRPTTWPANSPGEKPYYIPTNTITSSVIYSVYIMQRSEQYWGPDALEFDPERFLDERVAKYLTPNPFVFLPFNAGPRICLGQQFAYNESSFFLIRLLQSFDEIDLASDAQPPETLPPAEWKNKTGRAATEQFVPAAHLTMYAKGGLWVRMKTASVTEDV</sequence>
<dbReference type="Pfam" id="PF00067">
    <property type="entry name" value="p450"/>
    <property type="match status" value="1"/>
</dbReference>
<dbReference type="GO" id="GO:0020037">
    <property type="term" value="F:heme binding"/>
    <property type="evidence" value="ECO:0007669"/>
    <property type="project" value="InterPro"/>
</dbReference>
<dbReference type="InterPro" id="IPR017972">
    <property type="entry name" value="Cyt_P450_CS"/>
</dbReference>
<dbReference type="InterPro" id="IPR036396">
    <property type="entry name" value="Cyt_P450_sf"/>
</dbReference>
<dbReference type="InterPro" id="IPR047146">
    <property type="entry name" value="Cyt_P450_E_CYP52_fungi"/>
</dbReference>
<keyword evidence="3 8" id="KW-0349">Heme</keyword>
<organism evidence="10 11">
    <name type="scientific">Sistotremastrum suecicum HHB10207 ss-3</name>
    <dbReference type="NCBI Taxonomy" id="1314776"/>
    <lineage>
        <taxon>Eukaryota</taxon>
        <taxon>Fungi</taxon>
        <taxon>Dikarya</taxon>
        <taxon>Basidiomycota</taxon>
        <taxon>Agaricomycotina</taxon>
        <taxon>Agaricomycetes</taxon>
        <taxon>Sistotremastrales</taxon>
        <taxon>Sistotremastraceae</taxon>
        <taxon>Sistotremastrum</taxon>
    </lineage>
</organism>
<evidence type="ECO:0000256" key="8">
    <source>
        <dbReference type="PIRSR" id="PIRSR602401-1"/>
    </source>
</evidence>
<dbReference type="OrthoDB" id="1470350at2759"/>
<dbReference type="PRINTS" id="PR00463">
    <property type="entry name" value="EP450I"/>
</dbReference>
<dbReference type="SUPFAM" id="SSF48264">
    <property type="entry name" value="Cytochrome P450"/>
    <property type="match status" value="1"/>
</dbReference>
<gene>
    <name evidence="10" type="ORF">SISSUDRAFT_1033815</name>
</gene>
<dbReference type="GO" id="GO:0016705">
    <property type="term" value="F:oxidoreductase activity, acting on paired donors, with incorporation or reduction of molecular oxygen"/>
    <property type="evidence" value="ECO:0007669"/>
    <property type="project" value="InterPro"/>
</dbReference>
<dbReference type="GO" id="GO:0005506">
    <property type="term" value="F:iron ion binding"/>
    <property type="evidence" value="ECO:0007669"/>
    <property type="project" value="InterPro"/>
</dbReference>
<keyword evidence="5 9" id="KW-0560">Oxidoreductase</keyword>
<evidence type="ECO:0000313" key="10">
    <source>
        <dbReference type="EMBL" id="KZT37909.1"/>
    </source>
</evidence>
<accession>A0A166CWY3</accession>
<comment type="cofactor">
    <cofactor evidence="1 8">
        <name>heme</name>
        <dbReference type="ChEBI" id="CHEBI:30413"/>
    </cofactor>
</comment>
<evidence type="ECO:0000313" key="11">
    <source>
        <dbReference type="Proteomes" id="UP000076798"/>
    </source>
</evidence>
<dbReference type="EMBL" id="KV428074">
    <property type="protein sequence ID" value="KZT37909.1"/>
    <property type="molecule type" value="Genomic_DNA"/>
</dbReference>
<keyword evidence="4 8" id="KW-0479">Metal-binding</keyword>
<evidence type="ECO:0000256" key="3">
    <source>
        <dbReference type="ARBA" id="ARBA00022617"/>
    </source>
</evidence>
<evidence type="ECO:0000256" key="6">
    <source>
        <dbReference type="ARBA" id="ARBA00023004"/>
    </source>
</evidence>
<evidence type="ECO:0000256" key="1">
    <source>
        <dbReference type="ARBA" id="ARBA00001971"/>
    </source>
</evidence>
<reference evidence="10 11" key="1">
    <citation type="journal article" date="2016" name="Mol. Biol. Evol.">
        <title>Comparative Genomics of Early-Diverging Mushroom-Forming Fungi Provides Insights into the Origins of Lignocellulose Decay Capabilities.</title>
        <authorList>
            <person name="Nagy L.G."/>
            <person name="Riley R."/>
            <person name="Tritt A."/>
            <person name="Adam C."/>
            <person name="Daum C."/>
            <person name="Floudas D."/>
            <person name="Sun H."/>
            <person name="Yadav J.S."/>
            <person name="Pangilinan J."/>
            <person name="Larsson K.H."/>
            <person name="Matsuura K."/>
            <person name="Barry K."/>
            <person name="Labutti K."/>
            <person name="Kuo R."/>
            <person name="Ohm R.A."/>
            <person name="Bhattacharya S.S."/>
            <person name="Shirouzu T."/>
            <person name="Yoshinaga Y."/>
            <person name="Martin F.M."/>
            <person name="Grigoriev I.V."/>
            <person name="Hibbett D.S."/>
        </authorList>
    </citation>
    <scope>NUCLEOTIDE SEQUENCE [LARGE SCALE GENOMIC DNA]</scope>
    <source>
        <strain evidence="10 11">HHB10207 ss-3</strain>
    </source>
</reference>
<dbReference type="GO" id="GO:0004497">
    <property type="term" value="F:monooxygenase activity"/>
    <property type="evidence" value="ECO:0007669"/>
    <property type="project" value="UniProtKB-KW"/>
</dbReference>
<dbReference type="AlphaFoldDB" id="A0A166CWY3"/>
<dbReference type="PANTHER" id="PTHR24287">
    <property type="entry name" value="P450, PUTATIVE (EUROFUNG)-RELATED"/>
    <property type="match status" value="1"/>
</dbReference>
<evidence type="ECO:0000256" key="4">
    <source>
        <dbReference type="ARBA" id="ARBA00022723"/>
    </source>
</evidence>
<proteinExistence type="inferred from homology"/>
<dbReference type="Gene3D" id="1.10.630.10">
    <property type="entry name" value="Cytochrome P450"/>
    <property type="match status" value="1"/>
</dbReference>
<evidence type="ECO:0000256" key="5">
    <source>
        <dbReference type="ARBA" id="ARBA00023002"/>
    </source>
</evidence>
<dbReference type="InterPro" id="IPR002401">
    <property type="entry name" value="Cyt_P450_E_grp-I"/>
</dbReference>
<evidence type="ECO:0000256" key="9">
    <source>
        <dbReference type="RuleBase" id="RU000461"/>
    </source>
</evidence>
<keyword evidence="11" id="KW-1185">Reference proteome</keyword>
<evidence type="ECO:0000256" key="2">
    <source>
        <dbReference type="ARBA" id="ARBA00010617"/>
    </source>
</evidence>
<dbReference type="PRINTS" id="PR00385">
    <property type="entry name" value="P450"/>
</dbReference>
<comment type="similarity">
    <text evidence="2 9">Belongs to the cytochrome P450 family.</text>
</comment>
<dbReference type="PANTHER" id="PTHR24287:SF1">
    <property type="entry name" value="P450, PUTATIVE (EUROFUNG)-RELATED"/>
    <property type="match status" value="1"/>
</dbReference>
<keyword evidence="6 8" id="KW-0408">Iron</keyword>
<keyword evidence="7 9" id="KW-0503">Monooxygenase</keyword>
<feature type="binding site" description="axial binding residue" evidence="8">
    <location>
        <position position="524"/>
    </location>
    <ligand>
        <name>heme</name>
        <dbReference type="ChEBI" id="CHEBI:30413"/>
    </ligand>
    <ligandPart>
        <name>Fe</name>
        <dbReference type="ChEBI" id="CHEBI:18248"/>
    </ligandPart>
</feature>
<dbReference type="InterPro" id="IPR001128">
    <property type="entry name" value="Cyt_P450"/>
</dbReference>
<dbReference type="PROSITE" id="PS00086">
    <property type="entry name" value="CYTOCHROME_P450"/>
    <property type="match status" value="1"/>
</dbReference>
<evidence type="ECO:0000256" key="7">
    <source>
        <dbReference type="ARBA" id="ARBA00023033"/>
    </source>
</evidence>
<protein>
    <submittedName>
        <fullName evidence="10">Cytochrome P450</fullName>
    </submittedName>
</protein>
<dbReference type="STRING" id="1314776.A0A166CWY3"/>
<name>A0A166CWY3_9AGAM</name>
<dbReference type="CDD" id="cd11063">
    <property type="entry name" value="CYP52"/>
    <property type="match status" value="1"/>
</dbReference>
<dbReference type="Proteomes" id="UP000076798">
    <property type="component" value="Unassembled WGS sequence"/>
</dbReference>